<name>A0A1L2K1S3_9MICO</name>
<evidence type="ECO:0000256" key="1">
    <source>
        <dbReference type="ARBA" id="ARBA00004141"/>
    </source>
</evidence>
<dbReference type="AlphaFoldDB" id="A0A1L2K1S3"/>
<dbReference type="NCBIfam" id="TIGR03462">
    <property type="entry name" value="CarR_dom_SF"/>
    <property type="match status" value="1"/>
</dbReference>
<dbReference type="GO" id="GO:0016117">
    <property type="term" value="P:carotenoid biosynthetic process"/>
    <property type="evidence" value="ECO:0007669"/>
    <property type="project" value="UniProtKB-KW"/>
</dbReference>
<gene>
    <name evidence="9" type="primary">crtYg</name>
</gene>
<dbReference type="GO" id="GO:0016020">
    <property type="term" value="C:membrane"/>
    <property type="evidence" value="ECO:0007669"/>
    <property type="project" value="UniProtKB-SubCell"/>
</dbReference>
<evidence type="ECO:0000313" key="9">
    <source>
        <dbReference type="EMBL" id="APD26216.1"/>
    </source>
</evidence>
<feature type="transmembrane region" description="Helical" evidence="8">
    <location>
        <begin position="37"/>
        <end position="59"/>
    </location>
</feature>
<keyword evidence="7" id="KW-0413">Isomerase</keyword>
<keyword evidence="5 8" id="KW-1133">Transmembrane helix</keyword>
<organism evidence="9">
    <name type="scientific">Microbacterium sp. EX104</name>
    <dbReference type="NCBI Taxonomy" id="662325"/>
    <lineage>
        <taxon>Bacteria</taxon>
        <taxon>Bacillati</taxon>
        <taxon>Actinomycetota</taxon>
        <taxon>Actinomycetes</taxon>
        <taxon>Micrococcales</taxon>
        <taxon>Microbacteriaceae</taxon>
        <taxon>Microbacterium</taxon>
    </lineage>
</organism>
<feature type="transmembrane region" description="Helical" evidence="8">
    <location>
        <begin position="79"/>
        <end position="97"/>
    </location>
</feature>
<protein>
    <submittedName>
        <fullName evidence="9">C50 carotenoid epsilon cyclase</fullName>
    </submittedName>
</protein>
<dbReference type="EMBL" id="KY110956">
    <property type="protein sequence ID" value="APD26216.1"/>
    <property type="molecule type" value="Genomic_DNA"/>
</dbReference>
<evidence type="ECO:0000256" key="5">
    <source>
        <dbReference type="ARBA" id="ARBA00022989"/>
    </source>
</evidence>
<reference evidence="9" key="1">
    <citation type="submission" date="2016-11" db="EMBL/GenBank/DDBJ databases">
        <title>Unravelling the genetic potential of selected Microbacterium spp. in regard to metal mobilization.</title>
        <authorList>
            <person name="Corretto E."/>
            <person name="Antonielli L."/>
            <person name="Sessitsch A."/>
            <person name="Hoefer C."/>
            <person name="Puschenreiter M."/>
            <person name="Widhalm S."/>
            <person name="Swarnalakshmi K."/>
            <person name="Brader G."/>
        </authorList>
    </citation>
    <scope>NUCLEOTIDE SEQUENCE</scope>
    <source>
        <strain evidence="9">EX104</strain>
    </source>
</reference>
<comment type="pathway">
    <text evidence="2">Carotenoid biosynthesis.</text>
</comment>
<sequence>MPGIYLGAILFSFAGMIAIDLKFGLALRVAPVRTSAAVLLSTAFFLVWDVVGIVTGVFVKGESPLFIGVTLAPHLPLEEVFFLLFLSYLSIVMFAVFERRAARRRGLGVSARHPAGAPGERP</sequence>
<keyword evidence="3 8" id="KW-0812">Transmembrane</keyword>
<keyword evidence="6 8" id="KW-0472">Membrane</keyword>
<keyword evidence="4" id="KW-0125">Carotenoid biosynthesis</keyword>
<proteinExistence type="predicted"/>
<feature type="transmembrane region" description="Helical" evidence="8">
    <location>
        <begin position="6"/>
        <end position="25"/>
    </location>
</feature>
<evidence type="ECO:0000256" key="2">
    <source>
        <dbReference type="ARBA" id="ARBA00004829"/>
    </source>
</evidence>
<dbReference type="GO" id="GO:0045436">
    <property type="term" value="F:lycopene beta cyclase activity"/>
    <property type="evidence" value="ECO:0007669"/>
    <property type="project" value="UniProtKB-ARBA"/>
</dbReference>
<comment type="subcellular location">
    <subcellularLocation>
        <location evidence="1">Membrane</location>
        <topology evidence="1">Multi-pass membrane protein</topology>
    </subcellularLocation>
</comment>
<evidence type="ECO:0000256" key="3">
    <source>
        <dbReference type="ARBA" id="ARBA00022692"/>
    </source>
</evidence>
<dbReference type="InterPro" id="IPR017825">
    <property type="entry name" value="Lycopene_cyclase_dom"/>
</dbReference>
<evidence type="ECO:0000256" key="7">
    <source>
        <dbReference type="ARBA" id="ARBA00023235"/>
    </source>
</evidence>
<evidence type="ECO:0000256" key="8">
    <source>
        <dbReference type="SAM" id="Phobius"/>
    </source>
</evidence>
<evidence type="ECO:0000256" key="4">
    <source>
        <dbReference type="ARBA" id="ARBA00022746"/>
    </source>
</evidence>
<accession>A0A1L2K1S3</accession>
<dbReference type="GO" id="GO:0016872">
    <property type="term" value="F:intramolecular lyase activity"/>
    <property type="evidence" value="ECO:0007669"/>
    <property type="project" value="InterPro"/>
</dbReference>
<evidence type="ECO:0000256" key="6">
    <source>
        <dbReference type="ARBA" id="ARBA00023136"/>
    </source>
</evidence>